<dbReference type="Gene3D" id="1.20.1440.110">
    <property type="entry name" value="acylaminoacyl peptidase"/>
    <property type="match status" value="1"/>
</dbReference>
<evidence type="ECO:0000313" key="3">
    <source>
        <dbReference type="EMBL" id="RKP25890.1"/>
    </source>
</evidence>
<protein>
    <submittedName>
        <fullName evidence="3">Alpha/Beta hydrolase protein</fullName>
    </submittedName>
</protein>
<dbReference type="OrthoDB" id="249703at2759"/>
<dbReference type="EMBL" id="KZ989581">
    <property type="protein sequence ID" value="RKP25890.1"/>
    <property type="molecule type" value="Genomic_DNA"/>
</dbReference>
<sequence>MDRRTLLELGVSLATLATSTFAVAQTAPPAAAAAPKPPAAKPPLFADDVQFWFETQRIFGNAEYGGALFGEVLATSSRIKAGDYDSWYDEWNATADKVAKEGTDQLARGHRVSARDSFLRASTYYFASEFFLHANPKDPRVTRAYKLSVETYKQSAALHDQPIKHVEIPYENTTLPGYLHLVDDSGRPRPTLIMHTGFDGSVEEMHFSGARAGVERGYNVLAFDGPGQYGPLHREGLVFRPDWEKVITPVVDFALKQPGVDPKKIAYMGISLGGVLAPRAAAFEKRIAALVANDGLYDYGAVHRAAARVPPDKSDAFDASLRAEHAPEVDRALEAAMKASPVSRWAITHGMYCTGAKTPRGYFAKALDFNVKDGIAEKISCPTLVLDPEDDLFFKGQPQQLFDHLTCRKTMIHFSNAEGAGAHCQVGASRLSNARIFDWLDETLA</sequence>
<gene>
    <name evidence="3" type="ORF">SYNPS1DRAFT_14998</name>
</gene>
<dbReference type="InterPro" id="IPR050261">
    <property type="entry name" value="FrsA_esterase"/>
</dbReference>
<dbReference type="Gene3D" id="3.40.50.1820">
    <property type="entry name" value="alpha/beta hydrolase"/>
    <property type="match status" value="1"/>
</dbReference>
<dbReference type="Pfam" id="PF06500">
    <property type="entry name" value="FrsA-like"/>
    <property type="match status" value="1"/>
</dbReference>
<name>A0A4P9Z322_9FUNG</name>
<dbReference type="GO" id="GO:0016787">
    <property type="term" value="F:hydrolase activity"/>
    <property type="evidence" value="ECO:0007669"/>
    <property type="project" value="UniProtKB-KW"/>
</dbReference>
<dbReference type="InterPro" id="IPR010520">
    <property type="entry name" value="FrsA-like"/>
</dbReference>
<evidence type="ECO:0000256" key="1">
    <source>
        <dbReference type="ARBA" id="ARBA00022801"/>
    </source>
</evidence>
<keyword evidence="1 3" id="KW-0378">Hydrolase</keyword>
<feature type="chain" id="PRO_5020405352" evidence="2">
    <location>
        <begin position="23"/>
        <end position="445"/>
    </location>
</feature>
<keyword evidence="2" id="KW-0732">Signal</keyword>
<dbReference type="AlphaFoldDB" id="A0A4P9Z322"/>
<dbReference type="SUPFAM" id="SSF53474">
    <property type="entry name" value="alpha/beta-Hydrolases"/>
    <property type="match status" value="1"/>
</dbReference>
<dbReference type="PANTHER" id="PTHR22946">
    <property type="entry name" value="DIENELACTONE HYDROLASE DOMAIN-CONTAINING PROTEIN-RELATED"/>
    <property type="match status" value="1"/>
</dbReference>
<reference evidence="4" key="1">
    <citation type="journal article" date="2018" name="Nat. Microbiol.">
        <title>Leveraging single-cell genomics to expand the fungal tree of life.</title>
        <authorList>
            <person name="Ahrendt S.R."/>
            <person name="Quandt C.A."/>
            <person name="Ciobanu D."/>
            <person name="Clum A."/>
            <person name="Salamov A."/>
            <person name="Andreopoulos B."/>
            <person name="Cheng J.F."/>
            <person name="Woyke T."/>
            <person name="Pelin A."/>
            <person name="Henrissat B."/>
            <person name="Reynolds N.K."/>
            <person name="Benny G.L."/>
            <person name="Smith M.E."/>
            <person name="James T.Y."/>
            <person name="Grigoriev I.V."/>
        </authorList>
    </citation>
    <scope>NUCLEOTIDE SEQUENCE [LARGE SCALE GENOMIC DNA]</scope>
    <source>
        <strain evidence="4">Benny S71-1</strain>
    </source>
</reference>
<keyword evidence="4" id="KW-1185">Reference proteome</keyword>
<feature type="signal peptide" evidence="2">
    <location>
        <begin position="1"/>
        <end position="22"/>
    </location>
</feature>
<proteinExistence type="predicted"/>
<evidence type="ECO:0000256" key="2">
    <source>
        <dbReference type="SAM" id="SignalP"/>
    </source>
</evidence>
<evidence type="ECO:0000313" key="4">
    <source>
        <dbReference type="Proteomes" id="UP000278143"/>
    </source>
</evidence>
<accession>A0A4P9Z322</accession>
<organism evidence="3 4">
    <name type="scientific">Syncephalis pseudoplumigaleata</name>
    <dbReference type="NCBI Taxonomy" id="1712513"/>
    <lineage>
        <taxon>Eukaryota</taxon>
        <taxon>Fungi</taxon>
        <taxon>Fungi incertae sedis</taxon>
        <taxon>Zoopagomycota</taxon>
        <taxon>Zoopagomycotina</taxon>
        <taxon>Zoopagomycetes</taxon>
        <taxon>Zoopagales</taxon>
        <taxon>Piptocephalidaceae</taxon>
        <taxon>Syncephalis</taxon>
    </lineage>
</organism>
<dbReference type="PANTHER" id="PTHR22946:SF12">
    <property type="entry name" value="CONIDIAL PIGMENT BIOSYNTHESIS PROTEIN AYG1 (AFU_ORTHOLOGUE AFUA_2G17550)"/>
    <property type="match status" value="1"/>
</dbReference>
<dbReference type="InterPro" id="IPR029058">
    <property type="entry name" value="AB_hydrolase_fold"/>
</dbReference>
<dbReference type="Proteomes" id="UP000278143">
    <property type="component" value="Unassembled WGS sequence"/>
</dbReference>